<evidence type="ECO:0000313" key="3">
    <source>
        <dbReference type="Proteomes" id="UP001285441"/>
    </source>
</evidence>
<keyword evidence="2" id="KW-0378">Hydrolase</keyword>
<feature type="region of interest" description="Disordered" evidence="1">
    <location>
        <begin position="78"/>
        <end position="109"/>
    </location>
</feature>
<gene>
    <name evidence="2" type="ORF">B0H63DRAFT_515888</name>
</gene>
<dbReference type="Proteomes" id="UP001285441">
    <property type="component" value="Unassembled WGS sequence"/>
</dbReference>
<accession>A0AAE0JWJ0</accession>
<dbReference type="Gene3D" id="3.30.70.360">
    <property type="match status" value="1"/>
</dbReference>
<reference evidence="2" key="2">
    <citation type="submission" date="2023-06" db="EMBL/GenBank/DDBJ databases">
        <authorList>
            <consortium name="Lawrence Berkeley National Laboratory"/>
            <person name="Haridas S."/>
            <person name="Hensen N."/>
            <person name="Bonometti L."/>
            <person name="Westerberg I."/>
            <person name="Brannstrom I.O."/>
            <person name="Guillou S."/>
            <person name="Cros-Aarteil S."/>
            <person name="Calhoun S."/>
            <person name="Kuo A."/>
            <person name="Mondo S."/>
            <person name="Pangilinan J."/>
            <person name="Riley R."/>
            <person name="LaButti K."/>
            <person name="Andreopoulos B."/>
            <person name="Lipzen A."/>
            <person name="Chen C."/>
            <person name="Yanf M."/>
            <person name="Daum C."/>
            <person name="Ng V."/>
            <person name="Clum A."/>
            <person name="Steindorff A."/>
            <person name="Ohm R."/>
            <person name="Martin F."/>
            <person name="Silar P."/>
            <person name="Natvig D."/>
            <person name="Lalanne C."/>
            <person name="Gautier V."/>
            <person name="Ament-velasquez S.L."/>
            <person name="Kruys A."/>
            <person name="Hutchinson M.I."/>
            <person name="Powell A.J."/>
            <person name="Barry K."/>
            <person name="Miller A.N."/>
            <person name="Grigoriev I.V."/>
            <person name="Debuchy R."/>
            <person name="Gladieux P."/>
            <person name="Thoren M.H."/>
            <person name="Johannesson H."/>
        </authorList>
    </citation>
    <scope>NUCLEOTIDE SEQUENCE</scope>
    <source>
        <strain evidence="2">CBS 232.78</strain>
    </source>
</reference>
<dbReference type="InterPro" id="IPR017439">
    <property type="entry name" value="Amidohydrolase"/>
</dbReference>
<comment type="caution">
    <text evidence="2">The sequence shown here is derived from an EMBL/GenBank/DDBJ whole genome shotgun (WGS) entry which is preliminary data.</text>
</comment>
<dbReference type="GO" id="GO:0016787">
    <property type="term" value="F:hydrolase activity"/>
    <property type="evidence" value="ECO:0007669"/>
    <property type="project" value="UniProtKB-KW"/>
</dbReference>
<proteinExistence type="predicted"/>
<dbReference type="EMBL" id="JAULSW010000031">
    <property type="protein sequence ID" value="KAK3365375.1"/>
    <property type="molecule type" value="Genomic_DNA"/>
</dbReference>
<dbReference type="AlphaFoldDB" id="A0AAE0JWJ0"/>
<sequence length="280" mass="29997">MDALPVLETPACRTQAPKRIADTDGVERPVMHACGHDIARGVPHGDRDFAPSGQGVLKPDVLAQHIGSNKAGILQIGSGPSWQAKGPFTSSSRGREVTPAPRKTPSTPSLRHCHAVIRLQTIVSRETDPSDTVVVTCGTIHAGGATVDIRAFSPEALHKAVESMKRIIKAECVASGLLQEEPSIVETENVPPLINSSDLTERLQEQFNHSFGDGDGAVRDMVRGMASDDFGVPCAYWNLGNTDPALLEEYQRRGICMNFPATNFDRADASVAHCAGLFLV</sequence>
<organism evidence="2 3">
    <name type="scientific">Podospora didyma</name>
    <dbReference type="NCBI Taxonomy" id="330526"/>
    <lineage>
        <taxon>Eukaryota</taxon>
        <taxon>Fungi</taxon>
        <taxon>Dikarya</taxon>
        <taxon>Ascomycota</taxon>
        <taxon>Pezizomycotina</taxon>
        <taxon>Sordariomycetes</taxon>
        <taxon>Sordariomycetidae</taxon>
        <taxon>Sordariales</taxon>
        <taxon>Podosporaceae</taxon>
        <taxon>Podospora</taxon>
    </lineage>
</organism>
<protein>
    <submittedName>
        <fullName evidence="2">Hippurate hydrolase</fullName>
    </submittedName>
</protein>
<keyword evidence="3" id="KW-1185">Reference proteome</keyword>
<dbReference type="Gene3D" id="3.40.630.10">
    <property type="entry name" value="Zn peptidases"/>
    <property type="match status" value="1"/>
</dbReference>
<dbReference type="PANTHER" id="PTHR11014:SF63">
    <property type="entry name" value="METALLOPEPTIDASE, PUTATIVE (AFU_ORTHOLOGUE AFUA_6G09600)-RELATED"/>
    <property type="match status" value="1"/>
</dbReference>
<reference evidence="2" key="1">
    <citation type="journal article" date="2023" name="Mol. Phylogenet. Evol.">
        <title>Genome-scale phylogeny and comparative genomics of the fungal order Sordariales.</title>
        <authorList>
            <person name="Hensen N."/>
            <person name="Bonometti L."/>
            <person name="Westerberg I."/>
            <person name="Brannstrom I.O."/>
            <person name="Guillou S."/>
            <person name="Cros-Aarteil S."/>
            <person name="Calhoun S."/>
            <person name="Haridas S."/>
            <person name="Kuo A."/>
            <person name="Mondo S."/>
            <person name="Pangilinan J."/>
            <person name="Riley R."/>
            <person name="LaButti K."/>
            <person name="Andreopoulos B."/>
            <person name="Lipzen A."/>
            <person name="Chen C."/>
            <person name="Yan M."/>
            <person name="Daum C."/>
            <person name="Ng V."/>
            <person name="Clum A."/>
            <person name="Steindorff A."/>
            <person name="Ohm R.A."/>
            <person name="Martin F."/>
            <person name="Silar P."/>
            <person name="Natvig D.O."/>
            <person name="Lalanne C."/>
            <person name="Gautier V."/>
            <person name="Ament-Velasquez S.L."/>
            <person name="Kruys A."/>
            <person name="Hutchinson M.I."/>
            <person name="Powell A.J."/>
            <person name="Barry K."/>
            <person name="Miller A.N."/>
            <person name="Grigoriev I.V."/>
            <person name="Debuchy R."/>
            <person name="Gladieux P."/>
            <person name="Hiltunen Thoren M."/>
            <person name="Johannesson H."/>
        </authorList>
    </citation>
    <scope>NUCLEOTIDE SEQUENCE</scope>
    <source>
        <strain evidence="2">CBS 232.78</strain>
    </source>
</reference>
<dbReference type="PANTHER" id="PTHR11014">
    <property type="entry name" value="PEPTIDASE M20 FAMILY MEMBER"/>
    <property type="match status" value="1"/>
</dbReference>
<evidence type="ECO:0000313" key="2">
    <source>
        <dbReference type="EMBL" id="KAK3365375.1"/>
    </source>
</evidence>
<evidence type="ECO:0000256" key="1">
    <source>
        <dbReference type="SAM" id="MobiDB-lite"/>
    </source>
</evidence>
<name>A0AAE0JWJ0_9PEZI</name>
<dbReference type="SUPFAM" id="SSF55031">
    <property type="entry name" value="Bacterial exopeptidase dimerisation domain"/>
    <property type="match status" value="1"/>
</dbReference>
<dbReference type="InterPro" id="IPR036264">
    <property type="entry name" value="Bact_exopeptidase_dim_dom"/>
</dbReference>